<keyword evidence="2" id="KW-1185">Reference proteome</keyword>
<evidence type="ECO:0000313" key="1">
    <source>
        <dbReference type="EMBL" id="MDR9897340.1"/>
    </source>
</evidence>
<gene>
    <name evidence="1" type="ORF">G7B40_022625</name>
</gene>
<proteinExistence type="predicted"/>
<comment type="caution">
    <text evidence="1">The sequence shown here is derived from an EMBL/GenBank/DDBJ whole genome shotgun (WGS) entry which is preliminary data.</text>
</comment>
<dbReference type="Proteomes" id="UP000667802">
    <property type="component" value="Unassembled WGS sequence"/>
</dbReference>
<evidence type="ECO:0000313" key="2">
    <source>
        <dbReference type="Proteomes" id="UP000667802"/>
    </source>
</evidence>
<sequence length="32" mass="3825">MLTKHEYRRLIAQYDKSGSFAMLISEVFKPQH</sequence>
<dbReference type="AlphaFoldDB" id="A0AAP5I9H2"/>
<organism evidence="1 2">
    <name type="scientific">Aetokthonos hydrillicola Thurmond2011</name>
    <dbReference type="NCBI Taxonomy" id="2712845"/>
    <lineage>
        <taxon>Bacteria</taxon>
        <taxon>Bacillati</taxon>
        <taxon>Cyanobacteriota</taxon>
        <taxon>Cyanophyceae</taxon>
        <taxon>Nostocales</taxon>
        <taxon>Hapalosiphonaceae</taxon>
        <taxon>Aetokthonos</taxon>
    </lineage>
</organism>
<protein>
    <submittedName>
        <fullName evidence="1">Uncharacterized protein</fullName>
    </submittedName>
</protein>
<reference evidence="2" key="1">
    <citation type="journal article" date="2021" name="Science">
        <title>Hunting the eagle killer: A cyanobacterial neurotoxin causes vacuolar myelinopathy.</title>
        <authorList>
            <person name="Breinlinger S."/>
            <person name="Phillips T.J."/>
            <person name="Haram B.N."/>
            <person name="Mares J."/>
            <person name="Martinez Yerena J.A."/>
            <person name="Hrouzek P."/>
            <person name="Sobotka R."/>
            <person name="Henderson W.M."/>
            <person name="Schmieder P."/>
            <person name="Williams S.M."/>
            <person name="Lauderdale J.D."/>
            <person name="Wilde H.D."/>
            <person name="Gerrin W."/>
            <person name="Kust A."/>
            <person name="Washington J.W."/>
            <person name="Wagner C."/>
            <person name="Geier B."/>
            <person name="Liebeke M."/>
            <person name="Enke H."/>
            <person name="Niedermeyer T.H.J."/>
            <person name="Wilde S.B."/>
        </authorList>
    </citation>
    <scope>NUCLEOTIDE SEQUENCE [LARGE SCALE GENOMIC DNA]</scope>
    <source>
        <strain evidence="2">Thurmond2011</strain>
    </source>
</reference>
<name>A0AAP5I9H2_9CYAN</name>
<accession>A0AAP5I9H2</accession>
<dbReference type="EMBL" id="JAALHA020000012">
    <property type="protein sequence ID" value="MDR9897340.1"/>
    <property type="molecule type" value="Genomic_DNA"/>
</dbReference>